<dbReference type="Gene3D" id="3.40.50.300">
    <property type="entry name" value="P-loop containing nucleotide triphosphate hydrolases"/>
    <property type="match status" value="1"/>
</dbReference>
<dbReference type="InterPro" id="IPR027417">
    <property type="entry name" value="P-loop_NTPase"/>
</dbReference>
<dbReference type="RefSeq" id="WP_151852250.1">
    <property type="nucleotide sequence ID" value="NZ_CACRTC010000010.1"/>
</dbReference>
<evidence type="ECO:0000313" key="2">
    <source>
        <dbReference type="Proteomes" id="UP000432488"/>
    </source>
</evidence>
<evidence type="ECO:0000313" key="1">
    <source>
        <dbReference type="EMBL" id="KAB4092429.1"/>
    </source>
</evidence>
<reference evidence="1 2" key="1">
    <citation type="journal article" date="2019" name="Nat. Med.">
        <title>A library of human gut bacterial isolates paired with longitudinal multiomics data enables mechanistic microbiome research.</title>
        <authorList>
            <person name="Poyet M."/>
            <person name="Groussin M."/>
            <person name="Gibbons S.M."/>
            <person name="Avila-Pacheco J."/>
            <person name="Jiang X."/>
            <person name="Kearney S.M."/>
            <person name="Perrotta A.R."/>
            <person name="Berdy B."/>
            <person name="Zhao S."/>
            <person name="Lieberman T.D."/>
            <person name="Swanson P.K."/>
            <person name="Smith M."/>
            <person name="Roesemann S."/>
            <person name="Alexander J.E."/>
            <person name="Rich S.A."/>
            <person name="Livny J."/>
            <person name="Vlamakis H."/>
            <person name="Clish C."/>
            <person name="Bullock K."/>
            <person name="Deik A."/>
            <person name="Scott J."/>
            <person name="Pierce K.A."/>
            <person name="Xavier R.J."/>
            <person name="Alm E.J."/>
        </authorList>
    </citation>
    <scope>NUCLEOTIDE SEQUENCE [LARGE SCALE GENOMIC DNA]</scope>
    <source>
        <strain evidence="1 2">BIOML-A42</strain>
    </source>
</reference>
<accession>A0A7J5GJ19</accession>
<comment type="caution">
    <text evidence="1">The sequence shown here is derived from an EMBL/GenBank/DDBJ whole genome shotgun (WGS) entry which is preliminary data.</text>
</comment>
<protein>
    <submittedName>
        <fullName evidence="1">Uncharacterized protein</fullName>
    </submittedName>
</protein>
<gene>
    <name evidence="1" type="ORF">GAQ56_09305</name>
</gene>
<organism evidence="1 2">
    <name type="scientific">Bacteroides uniformis</name>
    <dbReference type="NCBI Taxonomy" id="820"/>
    <lineage>
        <taxon>Bacteria</taxon>
        <taxon>Pseudomonadati</taxon>
        <taxon>Bacteroidota</taxon>
        <taxon>Bacteroidia</taxon>
        <taxon>Bacteroidales</taxon>
        <taxon>Bacteroidaceae</taxon>
        <taxon>Bacteroides</taxon>
    </lineage>
</organism>
<dbReference type="Proteomes" id="UP000432488">
    <property type="component" value="Unassembled WGS sequence"/>
</dbReference>
<dbReference type="SUPFAM" id="SSF52540">
    <property type="entry name" value="P-loop containing nucleoside triphosphate hydrolases"/>
    <property type="match status" value="1"/>
</dbReference>
<proteinExistence type="predicted"/>
<name>A0A7J5GJ19_BACUN</name>
<dbReference type="AlphaFoldDB" id="A0A7J5GJ19"/>
<dbReference type="EMBL" id="WCUV01000006">
    <property type="protein sequence ID" value="KAB4092429.1"/>
    <property type="molecule type" value="Genomic_DNA"/>
</dbReference>
<sequence length="545" mass="63569">MDTQQLNGFKTMNLYRNPFASPTEEAIGTDFIGRKSVLKKMHEYIINADKISNYHIVGLPRIGKSSLLKAFKTMIQENHYSHDLVVLYISLDECDNSNDMWRIIGKGIRKELKKQFHSSDKYTNFIDELDFEDVDENNIDYEYVCSVARCMKASGFLGLILIDEFDNFSTIATKGTVGQVRTLFSGSEYGLRAVVASRRMVERIEKEVEGALNSNVSILASTFVNGYKLKAFNEDDMKDYWVSIEEKIGVAVSNRYKEEIDYYVGTHPCLLNLLNGNFWAEKETKNYICDDDSNLKLSEELINKLHDSFNWAVWRDMEKWQLLRSLILSTWGPDDEIPNSELSELERYGIIDKSQFLSESSGPIRIAISRYFTEWMNLKRYVLPFGDEWSKAEGNMRKIVKCFCDDMYQGYESKMISHLETKNANTFEKNVDPRFTAKGRFDAMKNKMSKAINKYPDMSSSIIDYSDPSDLPEIFFKREWSWFQQIFSKTWDEWREKFATMNEIRNIKLHNNQGVPQVRIELAKKYCHEVNERIESFLSIRGIII</sequence>